<proteinExistence type="predicted"/>
<feature type="transmembrane region" description="Helical" evidence="1">
    <location>
        <begin position="45"/>
        <end position="66"/>
    </location>
</feature>
<dbReference type="AlphaFoldDB" id="A0A804PMW9"/>
<reference evidence="2" key="3">
    <citation type="submission" date="2021-05" db="UniProtKB">
        <authorList>
            <consortium name="EnsemblPlants"/>
        </authorList>
    </citation>
    <scope>IDENTIFICATION</scope>
    <source>
        <strain evidence="2">cv. B73</strain>
    </source>
</reference>
<evidence type="ECO:0000313" key="2">
    <source>
        <dbReference type="EnsemblPlants" id="Zm00001eb253950_P001"/>
    </source>
</evidence>
<reference evidence="2" key="2">
    <citation type="submission" date="2019-07" db="EMBL/GenBank/DDBJ databases">
        <authorList>
            <person name="Seetharam A."/>
            <person name="Woodhouse M."/>
            <person name="Cannon E."/>
        </authorList>
    </citation>
    <scope>NUCLEOTIDE SEQUENCE [LARGE SCALE GENOMIC DNA]</scope>
    <source>
        <strain evidence="2">cv. B73</strain>
    </source>
</reference>
<keyword evidence="3" id="KW-1185">Reference proteome</keyword>
<organism evidence="2 3">
    <name type="scientific">Zea mays</name>
    <name type="common">Maize</name>
    <dbReference type="NCBI Taxonomy" id="4577"/>
    <lineage>
        <taxon>Eukaryota</taxon>
        <taxon>Viridiplantae</taxon>
        <taxon>Streptophyta</taxon>
        <taxon>Embryophyta</taxon>
        <taxon>Tracheophyta</taxon>
        <taxon>Spermatophyta</taxon>
        <taxon>Magnoliopsida</taxon>
        <taxon>Liliopsida</taxon>
        <taxon>Poales</taxon>
        <taxon>Poaceae</taxon>
        <taxon>PACMAD clade</taxon>
        <taxon>Panicoideae</taxon>
        <taxon>Andropogonodae</taxon>
        <taxon>Andropogoneae</taxon>
        <taxon>Tripsacinae</taxon>
        <taxon>Zea</taxon>
    </lineage>
</organism>
<sequence length="131" mass="14159">MGAELAAETVVGHGRSDTRVTQGSLARGGRWGSAWARVDAAPRSLAGWPVFVLPLMMAVLMLLAALQPGTARRIEDQKWTGGELSAAAAGHHRPIVQFAKHLYLQRRLQQAQPSCGSYYTGSPSCSHRRQP</sequence>
<name>A0A804PMW9_MAIZE</name>
<dbReference type="Proteomes" id="UP000007305">
    <property type="component" value="Chromosome 5"/>
</dbReference>
<dbReference type="InParanoid" id="A0A804PMW9"/>
<evidence type="ECO:0000256" key="1">
    <source>
        <dbReference type="SAM" id="Phobius"/>
    </source>
</evidence>
<evidence type="ECO:0000313" key="3">
    <source>
        <dbReference type="Proteomes" id="UP000007305"/>
    </source>
</evidence>
<keyword evidence="1" id="KW-0472">Membrane</keyword>
<dbReference type="Gramene" id="Zm00001eb253950_T001">
    <property type="protein sequence ID" value="Zm00001eb253950_P001"/>
    <property type="gene ID" value="Zm00001eb253950"/>
</dbReference>
<protein>
    <submittedName>
        <fullName evidence="2">Uncharacterized protein</fullName>
    </submittedName>
</protein>
<dbReference type="PANTHER" id="PTHR35547:SF6">
    <property type="match status" value="1"/>
</dbReference>
<dbReference type="EnsemblPlants" id="Zm00001eb253950_T001">
    <property type="protein sequence ID" value="Zm00001eb253950_P001"/>
    <property type="gene ID" value="Zm00001eb253950"/>
</dbReference>
<dbReference type="PANTHER" id="PTHR35547">
    <property type="entry name" value="OS06G0249350 PROTEIN-RELATED"/>
    <property type="match status" value="1"/>
</dbReference>
<accession>A0A804PMW9</accession>
<keyword evidence="1" id="KW-1133">Transmembrane helix</keyword>
<reference evidence="3" key="1">
    <citation type="journal article" date="2009" name="Science">
        <title>The B73 maize genome: complexity, diversity, and dynamics.</title>
        <authorList>
            <person name="Schnable P.S."/>
            <person name="Ware D."/>
            <person name="Fulton R.S."/>
            <person name="Stein J.C."/>
            <person name="Wei F."/>
            <person name="Pasternak S."/>
            <person name="Liang C."/>
            <person name="Zhang J."/>
            <person name="Fulton L."/>
            <person name="Graves T.A."/>
            <person name="Minx P."/>
            <person name="Reily A.D."/>
            <person name="Courtney L."/>
            <person name="Kruchowski S.S."/>
            <person name="Tomlinson C."/>
            <person name="Strong C."/>
            <person name="Delehaunty K."/>
            <person name="Fronick C."/>
            <person name="Courtney B."/>
            <person name="Rock S.M."/>
            <person name="Belter E."/>
            <person name="Du F."/>
            <person name="Kim K."/>
            <person name="Abbott R.M."/>
            <person name="Cotton M."/>
            <person name="Levy A."/>
            <person name="Marchetto P."/>
            <person name="Ochoa K."/>
            <person name="Jackson S.M."/>
            <person name="Gillam B."/>
            <person name="Chen W."/>
            <person name="Yan L."/>
            <person name="Higginbotham J."/>
            <person name="Cardenas M."/>
            <person name="Waligorski J."/>
            <person name="Applebaum E."/>
            <person name="Phelps L."/>
            <person name="Falcone J."/>
            <person name="Kanchi K."/>
            <person name="Thane T."/>
            <person name="Scimone A."/>
            <person name="Thane N."/>
            <person name="Henke J."/>
            <person name="Wang T."/>
            <person name="Ruppert J."/>
            <person name="Shah N."/>
            <person name="Rotter K."/>
            <person name="Hodges J."/>
            <person name="Ingenthron E."/>
            <person name="Cordes M."/>
            <person name="Kohlberg S."/>
            <person name="Sgro J."/>
            <person name="Delgado B."/>
            <person name="Mead K."/>
            <person name="Chinwalla A."/>
            <person name="Leonard S."/>
            <person name="Crouse K."/>
            <person name="Collura K."/>
            <person name="Kudrna D."/>
            <person name="Currie J."/>
            <person name="He R."/>
            <person name="Angelova A."/>
            <person name="Rajasekar S."/>
            <person name="Mueller T."/>
            <person name="Lomeli R."/>
            <person name="Scara G."/>
            <person name="Ko A."/>
            <person name="Delaney K."/>
            <person name="Wissotski M."/>
            <person name="Lopez G."/>
            <person name="Campos D."/>
            <person name="Braidotti M."/>
            <person name="Ashley E."/>
            <person name="Golser W."/>
            <person name="Kim H."/>
            <person name="Lee S."/>
            <person name="Lin J."/>
            <person name="Dujmic Z."/>
            <person name="Kim W."/>
            <person name="Talag J."/>
            <person name="Zuccolo A."/>
            <person name="Fan C."/>
            <person name="Sebastian A."/>
            <person name="Kramer M."/>
            <person name="Spiegel L."/>
            <person name="Nascimento L."/>
            <person name="Zutavern T."/>
            <person name="Miller B."/>
            <person name="Ambroise C."/>
            <person name="Muller S."/>
            <person name="Spooner W."/>
            <person name="Narechania A."/>
            <person name="Ren L."/>
            <person name="Wei S."/>
            <person name="Kumari S."/>
            <person name="Faga B."/>
            <person name="Levy M.J."/>
            <person name="McMahan L."/>
            <person name="Van Buren P."/>
            <person name="Vaughn M.W."/>
            <person name="Ying K."/>
            <person name="Yeh C.-T."/>
            <person name="Emrich S.J."/>
            <person name="Jia Y."/>
            <person name="Kalyanaraman A."/>
            <person name="Hsia A.-P."/>
            <person name="Barbazuk W.B."/>
            <person name="Baucom R.S."/>
            <person name="Brutnell T.P."/>
            <person name="Carpita N.C."/>
            <person name="Chaparro C."/>
            <person name="Chia J.-M."/>
            <person name="Deragon J.-M."/>
            <person name="Estill J.C."/>
            <person name="Fu Y."/>
            <person name="Jeddeloh J.A."/>
            <person name="Han Y."/>
            <person name="Lee H."/>
            <person name="Li P."/>
            <person name="Lisch D.R."/>
            <person name="Liu S."/>
            <person name="Liu Z."/>
            <person name="Nagel D.H."/>
            <person name="McCann M.C."/>
            <person name="SanMiguel P."/>
            <person name="Myers A.M."/>
            <person name="Nettleton D."/>
            <person name="Nguyen J."/>
            <person name="Penning B.W."/>
            <person name="Ponnala L."/>
            <person name="Schneider K.L."/>
            <person name="Schwartz D.C."/>
            <person name="Sharma A."/>
            <person name="Soderlund C."/>
            <person name="Springer N.M."/>
            <person name="Sun Q."/>
            <person name="Wang H."/>
            <person name="Waterman M."/>
            <person name="Westerman R."/>
            <person name="Wolfgruber T.K."/>
            <person name="Yang L."/>
            <person name="Yu Y."/>
            <person name="Zhang L."/>
            <person name="Zhou S."/>
            <person name="Zhu Q."/>
            <person name="Bennetzen J.L."/>
            <person name="Dawe R.K."/>
            <person name="Jiang J."/>
            <person name="Jiang N."/>
            <person name="Presting G.G."/>
            <person name="Wessler S.R."/>
            <person name="Aluru S."/>
            <person name="Martienssen R.A."/>
            <person name="Clifton S.W."/>
            <person name="McCombie W.R."/>
            <person name="Wing R.A."/>
            <person name="Wilson R.K."/>
        </authorList>
    </citation>
    <scope>NUCLEOTIDE SEQUENCE [LARGE SCALE GENOMIC DNA]</scope>
    <source>
        <strain evidence="3">cv. B73</strain>
    </source>
</reference>
<dbReference type="FunCoup" id="A0A804PMW9">
    <property type="interactions" value="1112"/>
</dbReference>
<keyword evidence="1" id="KW-0812">Transmembrane</keyword>